<keyword evidence="1" id="KW-0812">Transmembrane</keyword>
<organism evidence="2 3">
    <name type="scientific">Ensete ventricosum</name>
    <name type="common">Abyssinian banana</name>
    <name type="synonym">Musa ensete</name>
    <dbReference type="NCBI Taxonomy" id="4639"/>
    <lineage>
        <taxon>Eukaryota</taxon>
        <taxon>Viridiplantae</taxon>
        <taxon>Streptophyta</taxon>
        <taxon>Embryophyta</taxon>
        <taxon>Tracheophyta</taxon>
        <taxon>Spermatophyta</taxon>
        <taxon>Magnoliopsida</taxon>
        <taxon>Liliopsida</taxon>
        <taxon>Zingiberales</taxon>
        <taxon>Musaceae</taxon>
        <taxon>Ensete</taxon>
    </lineage>
</organism>
<gene>
    <name evidence="2" type="ORF">B296_00015315</name>
</gene>
<keyword evidence="1" id="KW-1133">Transmembrane helix</keyword>
<feature type="transmembrane region" description="Helical" evidence="1">
    <location>
        <begin position="53"/>
        <end position="73"/>
    </location>
</feature>
<comment type="caution">
    <text evidence="2">The sequence shown here is derived from an EMBL/GenBank/DDBJ whole genome shotgun (WGS) entry which is preliminary data.</text>
</comment>
<name>A0A426Y1N1_ENSVE</name>
<keyword evidence="1" id="KW-0472">Membrane</keyword>
<evidence type="ECO:0000313" key="2">
    <source>
        <dbReference type="EMBL" id="RRT45632.1"/>
    </source>
</evidence>
<dbReference type="Proteomes" id="UP000287651">
    <property type="component" value="Unassembled WGS sequence"/>
</dbReference>
<evidence type="ECO:0000256" key="1">
    <source>
        <dbReference type="SAM" id="Phobius"/>
    </source>
</evidence>
<protein>
    <submittedName>
        <fullName evidence="2">Uncharacterized protein</fullName>
    </submittedName>
</protein>
<dbReference type="EMBL" id="AMZH03015705">
    <property type="protein sequence ID" value="RRT45632.1"/>
    <property type="molecule type" value="Genomic_DNA"/>
</dbReference>
<dbReference type="AlphaFoldDB" id="A0A426Y1N1"/>
<proteinExistence type="predicted"/>
<evidence type="ECO:0000313" key="3">
    <source>
        <dbReference type="Proteomes" id="UP000287651"/>
    </source>
</evidence>
<reference evidence="2 3" key="1">
    <citation type="journal article" date="2014" name="Agronomy (Basel)">
        <title>A Draft Genome Sequence for Ensete ventricosum, the Drought-Tolerant Tree Against Hunger.</title>
        <authorList>
            <person name="Harrison J."/>
            <person name="Moore K.A."/>
            <person name="Paszkiewicz K."/>
            <person name="Jones T."/>
            <person name="Grant M."/>
            <person name="Ambacheew D."/>
            <person name="Muzemil S."/>
            <person name="Studholme D.J."/>
        </authorList>
    </citation>
    <scope>NUCLEOTIDE SEQUENCE [LARGE SCALE GENOMIC DNA]</scope>
</reference>
<sequence>MHWQCPAQLGKKDSYELHSSNRDRKALTLFDRTDGTTDLKANRRQSKSDRPEWHIAVVLVIGTSLIGIGSIPIGGMVEVEVVGRVRENDSRATWWLELSADRAAIYSTIGESRSDRYLKLKR</sequence>
<accession>A0A426Y1N1</accession>